<accession>A0A7X0FSC4</accession>
<dbReference type="AlphaFoldDB" id="A0A7X0FSC4"/>
<comment type="caution">
    <text evidence="1">The sequence shown here is derived from an EMBL/GenBank/DDBJ whole genome shotgun (WGS) entry which is preliminary data.</text>
</comment>
<organism evidence="1 2">
    <name type="scientific">Microbacterium thalassium</name>
    <dbReference type="NCBI Taxonomy" id="362649"/>
    <lineage>
        <taxon>Bacteria</taxon>
        <taxon>Bacillati</taxon>
        <taxon>Actinomycetota</taxon>
        <taxon>Actinomycetes</taxon>
        <taxon>Micrococcales</taxon>
        <taxon>Microbacteriaceae</taxon>
        <taxon>Microbacterium</taxon>
    </lineage>
</organism>
<dbReference type="RefSeq" id="WP_184751919.1">
    <property type="nucleotide sequence ID" value="NZ_BAAAJR010000001.1"/>
</dbReference>
<sequence>MSIDQDQLQGLRQSLEADDYHLTVDVDGEAAVATIVAGPDACAECLVPKKLMKMMLAPMIGVDAERIELSYPVDVHSGEEAPA</sequence>
<evidence type="ECO:0000313" key="1">
    <source>
        <dbReference type="EMBL" id="MBB6392825.1"/>
    </source>
</evidence>
<keyword evidence="2" id="KW-1185">Reference proteome</keyword>
<evidence type="ECO:0008006" key="3">
    <source>
        <dbReference type="Google" id="ProtNLM"/>
    </source>
</evidence>
<name>A0A7X0FSC4_9MICO</name>
<reference evidence="1 2" key="1">
    <citation type="submission" date="2020-08" db="EMBL/GenBank/DDBJ databases">
        <title>Sequencing the genomes of 1000 actinobacteria strains.</title>
        <authorList>
            <person name="Klenk H.-P."/>
        </authorList>
    </citation>
    <scope>NUCLEOTIDE SEQUENCE [LARGE SCALE GENOMIC DNA]</scope>
    <source>
        <strain evidence="1 2">DSM 12511</strain>
    </source>
</reference>
<gene>
    <name evidence="1" type="ORF">HD594_003138</name>
</gene>
<dbReference type="EMBL" id="JACHML010000001">
    <property type="protein sequence ID" value="MBB6392825.1"/>
    <property type="molecule type" value="Genomic_DNA"/>
</dbReference>
<proteinExistence type="predicted"/>
<protein>
    <recommendedName>
        <fullName evidence="3">NifU family protein</fullName>
    </recommendedName>
</protein>
<evidence type="ECO:0000313" key="2">
    <source>
        <dbReference type="Proteomes" id="UP000537775"/>
    </source>
</evidence>
<dbReference type="Proteomes" id="UP000537775">
    <property type="component" value="Unassembled WGS sequence"/>
</dbReference>